<evidence type="ECO:0000313" key="5">
    <source>
        <dbReference type="Proteomes" id="UP000261480"/>
    </source>
</evidence>
<keyword evidence="5" id="KW-1185">Reference proteome</keyword>
<dbReference type="GO" id="GO:0006955">
    <property type="term" value="P:immune response"/>
    <property type="evidence" value="ECO:0007669"/>
    <property type="project" value="InterPro"/>
</dbReference>
<dbReference type="Ensembl" id="ENSPMET00000002538.1">
    <property type="protein sequence ID" value="ENSPMEP00000008384.1"/>
    <property type="gene ID" value="ENSPMEG00000010128.1"/>
</dbReference>
<dbReference type="SMART" id="SM00199">
    <property type="entry name" value="SCY"/>
    <property type="match status" value="1"/>
</dbReference>
<protein>
    <recommendedName>
        <fullName evidence="3">Chemokine interleukin-8-like domain-containing protein</fullName>
    </recommendedName>
</protein>
<accession>A0A3B3X0A9</accession>
<feature type="domain" description="Chemokine interleukin-8-like" evidence="3">
    <location>
        <begin position="27"/>
        <end position="87"/>
    </location>
</feature>
<dbReference type="InterPro" id="IPR036048">
    <property type="entry name" value="Interleukin_8-like_sf"/>
</dbReference>
<dbReference type="InterPro" id="IPR001811">
    <property type="entry name" value="Chemokine_IL8-like_dom"/>
</dbReference>
<organism evidence="4 5">
    <name type="scientific">Poecilia mexicana</name>
    <dbReference type="NCBI Taxonomy" id="48701"/>
    <lineage>
        <taxon>Eukaryota</taxon>
        <taxon>Metazoa</taxon>
        <taxon>Chordata</taxon>
        <taxon>Craniata</taxon>
        <taxon>Vertebrata</taxon>
        <taxon>Euteleostomi</taxon>
        <taxon>Actinopterygii</taxon>
        <taxon>Neopterygii</taxon>
        <taxon>Teleostei</taxon>
        <taxon>Neoteleostei</taxon>
        <taxon>Acanthomorphata</taxon>
        <taxon>Ovalentaria</taxon>
        <taxon>Atherinomorphae</taxon>
        <taxon>Cyprinodontiformes</taxon>
        <taxon>Poeciliidae</taxon>
        <taxon>Poeciliinae</taxon>
        <taxon>Poecilia</taxon>
    </lineage>
</organism>
<dbReference type="PANTHER" id="PTHR12015:SF177">
    <property type="entry name" value="CHEMOKINE INTERLEUKIN-8-LIKE DOMAIN-CONTAINING PROTEIN"/>
    <property type="match status" value="1"/>
</dbReference>
<dbReference type="AlphaFoldDB" id="A0A3B3X0A9"/>
<dbReference type="InterPro" id="IPR039809">
    <property type="entry name" value="Chemokine_b/g/d"/>
</dbReference>
<proteinExistence type="predicted"/>
<evidence type="ECO:0000259" key="3">
    <source>
        <dbReference type="SMART" id="SM00199"/>
    </source>
</evidence>
<dbReference type="STRING" id="48701.ENSPMEP00000008384"/>
<evidence type="ECO:0000256" key="2">
    <source>
        <dbReference type="SAM" id="SignalP"/>
    </source>
</evidence>
<feature type="signal peptide" evidence="2">
    <location>
        <begin position="1"/>
        <end position="22"/>
    </location>
</feature>
<keyword evidence="1" id="KW-0202">Cytokine</keyword>
<dbReference type="Pfam" id="PF00048">
    <property type="entry name" value="IL8"/>
    <property type="match status" value="1"/>
</dbReference>
<reference evidence="4" key="2">
    <citation type="submission" date="2025-09" db="UniProtKB">
        <authorList>
            <consortium name="Ensembl"/>
        </authorList>
    </citation>
    <scope>IDENTIFICATION</scope>
</reference>
<keyword evidence="2" id="KW-0732">Signal</keyword>
<dbReference type="GO" id="GO:0008009">
    <property type="term" value="F:chemokine activity"/>
    <property type="evidence" value="ECO:0007669"/>
    <property type="project" value="InterPro"/>
</dbReference>
<dbReference type="GO" id="GO:0005615">
    <property type="term" value="C:extracellular space"/>
    <property type="evidence" value="ECO:0007669"/>
    <property type="project" value="UniProtKB-KW"/>
</dbReference>
<sequence length="129" mass="14479">MQFSLILTSLFCFTTWRSLVQASNASPGRCPCTVVSKTRIHHSNIEKYTIQKIGICTFNGIAFRTVTGKTICSDPNDEWAKHVLRLLEKRRTLKLQPITTYPKEGTSSWTTPSASSKLCGAITITQKRK</sequence>
<dbReference type="PANTHER" id="PTHR12015">
    <property type="entry name" value="SMALL INDUCIBLE CYTOKINE A"/>
    <property type="match status" value="1"/>
</dbReference>
<dbReference type="Gene3D" id="2.40.50.40">
    <property type="match status" value="1"/>
</dbReference>
<reference evidence="4" key="1">
    <citation type="submission" date="2025-08" db="UniProtKB">
        <authorList>
            <consortium name="Ensembl"/>
        </authorList>
    </citation>
    <scope>IDENTIFICATION</scope>
</reference>
<dbReference type="SUPFAM" id="SSF54117">
    <property type="entry name" value="Interleukin 8-like chemokines"/>
    <property type="match status" value="1"/>
</dbReference>
<dbReference type="Proteomes" id="UP000261480">
    <property type="component" value="Unplaced"/>
</dbReference>
<evidence type="ECO:0000313" key="4">
    <source>
        <dbReference type="Ensembl" id="ENSPMEP00000008384.1"/>
    </source>
</evidence>
<evidence type="ECO:0000256" key="1">
    <source>
        <dbReference type="ARBA" id="ARBA00022514"/>
    </source>
</evidence>
<feature type="chain" id="PRO_5017440376" description="Chemokine interleukin-8-like domain-containing protein" evidence="2">
    <location>
        <begin position="23"/>
        <end position="129"/>
    </location>
</feature>
<name>A0A3B3X0A9_9TELE</name>